<dbReference type="InterPro" id="IPR050300">
    <property type="entry name" value="GDXG_lipolytic_enzyme"/>
</dbReference>
<evidence type="ECO:0000256" key="1">
    <source>
        <dbReference type="ARBA" id="ARBA00022801"/>
    </source>
</evidence>
<dbReference type="InterPro" id="IPR029058">
    <property type="entry name" value="AB_hydrolase_fold"/>
</dbReference>
<dbReference type="GO" id="GO:0016787">
    <property type="term" value="F:hydrolase activity"/>
    <property type="evidence" value="ECO:0007669"/>
    <property type="project" value="UniProtKB-KW"/>
</dbReference>
<dbReference type="EMBL" id="NKUC01000038">
    <property type="protein sequence ID" value="PYD55970.1"/>
    <property type="molecule type" value="Genomic_DNA"/>
</dbReference>
<sequence>MPHNPVAPEFRATLKVLPSFDGLADETLDQTRKAFISAIRSVKVTEYPDVRVEEGHVPGPMGAPAVPVVTYRPMAPHPNAPALVYIHSGGIVSGTPEVDDARCRQMASELGLVIFSVDYRLAPEAPYPAAIEDCYAALKWAHDHATDLGIDRNRLIIGGDSAGGGLTACLALLARDRAEIKVLFQLLIYPMLDDRTGTTLMPSPVLGEYIWTRSANHYAWNAYLGKTPGSAGISEYAAAFRAMDLTGLPPAYIGVGSLDLFLDEDLEYARRLMAAGVPTEVCVVPGAYHVFDVFIPDAPMSRQFRDSYFTALKRAISPDFFQNPV</sequence>
<keyword evidence="1" id="KW-0378">Hydrolase</keyword>
<dbReference type="SUPFAM" id="SSF53474">
    <property type="entry name" value="alpha/beta-Hydrolases"/>
    <property type="match status" value="1"/>
</dbReference>
<evidence type="ECO:0000259" key="2">
    <source>
        <dbReference type="Pfam" id="PF07859"/>
    </source>
</evidence>
<keyword evidence="4" id="KW-1185">Reference proteome</keyword>
<dbReference type="PANTHER" id="PTHR48081:SF8">
    <property type="entry name" value="ALPHA_BETA HYDROLASE FOLD-3 DOMAIN-CONTAINING PROTEIN-RELATED"/>
    <property type="match status" value="1"/>
</dbReference>
<comment type="caution">
    <text evidence="3">The sequence shown here is derived from an EMBL/GenBank/DDBJ whole genome shotgun (WGS) entry which is preliminary data.</text>
</comment>
<dbReference type="AlphaFoldDB" id="A0A318PFK6"/>
<dbReference type="STRING" id="1220579.GCA_001571345_01455"/>
<dbReference type="PANTHER" id="PTHR48081">
    <property type="entry name" value="AB HYDROLASE SUPERFAMILY PROTEIN C4A8.06C"/>
    <property type="match status" value="1"/>
</dbReference>
<organism evidence="3 4">
    <name type="scientific">Komagataeibacter xylinus</name>
    <name type="common">Gluconacetobacter xylinus</name>
    <dbReference type="NCBI Taxonomy" id="28448"/>
    <lineage>
        <taxon>Bacteria</taxon>
        <taxon>Pseudomonadati</taxon>
        <taxon>Pseudomonadota</taxon>
        <taxon>Alphaproteobacteria</taxon>
        <taxon>Acetobacterales</taxon>
        <taxon>Acetobacteraceae</taxon>
        <taxon>Komagataeibacter</taxon>
    </lineage>
</organism>
<name>A0A318PFK6_KOMXY</name>
<evidence type="ECO:0000313" key="4">
    <source>
        <dbReference type="Proteomes" id="UP000248257"/>
    </source>
</evidence>
<gene>
    <name evidence="3" type="ORF">CFR75_13505</name>
</gene>
<dbReference type="Proteomes" id="UP000248257">
    <property type="component" value="Unassembled WGS sequence"/>
</dbReference>
<feature type="domain" description="Alpha/beta hydrolase fold-3" evidence="2">
    <location>
        <begin position="83"/>
        <end position="291"/>
    </location>
</feature>
<protein>
    <submittedName>
        <fullName evidence="3">Arylesterase</fullName>
    </submittedName>
</protein>
<dbReference type="OrthoDB" id="9806180at2"/>
<reference evidence="3 4" key="1">
    <citation type="submission" date="2017-07" db="EMBL/GenBank/DDBJ databases">
        <title>A draft genome sequence of Komagataeibacter xylinus LMG 1515.</title>
        <authorList>
            <person name="Skraban J."/>
            <person name="Cleenwerck I."/>
            <person name="Vandamme P."/>
            <person name="Trcek J."/>
        </authorList>
    </citation>
    <scope>NUCLEOTIDE SEQUENCE [LARGE SCALE GENOMIC DNA]</scope>
    <source>
        <strain evidence="3 4">LMG 1515</strain>
    </source>
</reference>
<dbReference type="Pfam" id="PF07859">
    <property type="entry name" value="Abhydrolase_3"/>
    <property type="match status" value="1"/>
</dbReference>
<dbReference type="Gene3D" id="3.40.50.1820">
    <property type="entry name" value="alpha/beta hydrolase"/>
    <property type="match status" value="1"/>
</dbReference>
<evidence type="ECO:0000313" key="3">
    <source>
        <dbReference type="EMBL" id="PYD55970.1"/>
    </source>
</evidence>
<dbReference type="InterPro" id="IPR013094">
    <property type="entry name" value="AB_hydrolase_3"/>
</dbReference>
<proteinExistence type="predicted"/>
<dbReference type="RefSeq" id="WP_061273557.1">
    <property type="nucleotide sequence ID" value="NZ_CBCRXN010000006.1"/>
</dbReference>
<accession>A0A318PFK6</accession>